<accession>A0A1E1LJY5</accession>
<keyword evidence="3" id="KW-1185">Reference proteome</keyword>
<dbReference type="EMBL" id="FJUX01000133">
    <property type="protein sequence ID" value="CZT10803.1"/>
    <property type="molecule type" value="Genomic_DNA"/>
</dbReference>
<evidence type="ECO:0000313" key="3">
    <source>
        <dbReference type="Proteomes" id="UP000178912"/>
    </source>
</evidence>
<organism evidence="2 3">
    <name type="scientific">Rhynchosporium agropyri</name>
    <dbReference type="NCBI Taxonomy" id="914238"/>
    <lineage>
        <taxon>Eukaryota</taxon>
        <taxon>Fungi</taxon>
        <taxon>Dikarya</taxon>
        <taxon>Ascomycota</taxon>
        <taxon>Pezizomycotina</taxon>
        <taxon>Leotiomycetes</taxon>
        <taxon>Helotiales</taxon>
        <taxon>Ploettnerulaceae</taxon>
        <taxon>Rhynchosporium</taxon>
    </lineage>
</organism>
<evidence type="ECO:0000313" key="2">
    <source>
        <dbReference type="EMBL" id="CZT10803.1"/>
    </source>
</evidence>
<reference evidence="3" key="1">
    <citation type="submission" date="2016-03" db="EMBL/GenBank/DDBJ databases">
        <authorList>
            <person name="Guldener U."/>
        </authorList>
    </citation>
    <scope>NUCLEOTIDE SEQUENCE [LARGE SCALE GENOMIC DNA]</scope>
    <source>
        <strain evidence="3">04CH-RAC-A.6.1</strain>
    </source>
</reference>
<protein>
    <submittedName>
        <fullName evidence="2">Uncharacterized protein</fullName>
    </submittedName>
</protein>
<dbReference type="AlphaFoldDB" id="A0A1E1LJY5"/>
<name>A0A1E1LJY5_9HELO</name>
<feature type="region of interest" description="Disordered" evidence="1">
    <location>
        <begin position="171"/>
        <end position="196"/>
    </location>
</feature>
<sequence>MARNMEKIDSDIHKTSSSWTWRKTAVNIGKEWIPSGETDTSGSRNLGAGCYTPTSSCDGVARIWVLAWIRFKLRASDQGIVYAYSSVKLARLSTVNTVAQSASRESSSAIAPTLLSLEEVEEVYSDNSSSIEESLESLTLYTSRIVIDTRIAVKVDDSEIIASRGAEFSALAPEPTQVPRTQNIPDLPPTDDKSTS</sequence>
<evidence type="ECO:0000256" key="1">
    <source>
        <dbReference type="SAM" id="MobiDB-lite"/>
    </source>
</evidence>
<proteinExistence type="predicted"/>
<gene>
    <name evidence="2" type="ORF">RAG0_15162</name>
</gene>
<dbReference type="Proteomes" id="UP000178912">
    <property type="component" value="Unassembled WGS sequence"/>
</dbReference>